<keyword evidence="2" id="KW-1185">Reference proteome</keyword>
<dbReference type="AlphaFoldDB" id="A0A914MET9"/>
<evidence type="ECO:0000313" key="2">
    <source>
        <dbReference type="Proteomes" id="UP000887563"/>
    </source>
</evidence>
<feature type="region of interest" description="Disordered" evidence="1">
    <location>
        <begin position="31"/>
        <end position="56"/>
    </location>
</feature>
<dbReference type="Proteomes" id="UP000887563">
    <property type="component" value="Unplaced"/>
</dbReference>
<protein>
    <submittedName>
        <fullName evidence="3">Uncharacterized protein</fullName>
    </submittedName>
</protein>
<dbReference type="WBParaSite" id="Minc3s01589g24945">
    <property type="protein sequence ID" value="Minc3s01589g24945"/>
    <property type="gene ID" value="Minc3s01589g24945"/>
</dbReference>
<sequence>MTETEKGLKNFNEFPSNNQTHDAVLKVGNQISPSQNSGLYSSKASKNNPQQNLIKPTNQITYNPSHINNPSFQQRSSGFMNTALHNAINANEQQKSLKRKAEDISGFETQVKRKPFNKWDAKLKALNDSEDQRKKEIEKFVSIIFY</sequence>
<reference evidence="3" key="1">
    <citation type="submission" date="2022-11" db="UniProtKB">
        <authorList>
            <consortium name="WormBaseParasite"/>
        </authorList>
    </citation>
    <scope>IDENTIFICATION</scope>
</reference>
<name>A0A914MET9_MELIC</name>
<proteinExistence type="predicted"/>
<evidence type="ECO:0000256" key="1">
    <source>
        <dbReference type="SAM" id="MobiDB-lite"/>
    </source>
</evidence>
<accession>A0A914MET9</accession>
<evidence type="ECO:0000313" key="3">
    <source>
        <dbReference type="WBParaSite" id="Minc3s01589g24945"/>
    </source>
</evidence>
<organism evidence="2 3">
    <name type="scientific">Meloidogyne incognita</name>
    <name type="common">Southern root-knot nematode worm</name>
    <name type="synonym">Oxyuris incognita</name>
    <dbReference type="NCBI Taxonomy" id="6306"/>
    <lineage>
        <taxon>Eukaryota</taxon>
        <taxon>Metazoa</taxon>
        <taxon>Ecdysozoa</taxon>
        <taxon>Nematoda</taxon>
        <taxon>Chromadorea</taxon>
        <taxon>Rhabditida</taxon>
        <taxon>Tylenchina</taxon>
        <taxon>Tylenchomorpha</taxon>
        <taxon>Tylenchoidea</taxon>
        <taxon>Meloidogynidae</taxon>
        <taxon>Meloidogyninae</taxon>
        <taxon>Meloidogyne</taxon>
        <taxon>Meloidogyne incognita group</taxon>
    </lineage>
</organism>